<evidence type="ECO:0000313" key="5">
    <source>
        <dbReference type="EMBL" id="ASD64958.1"/>
    </source>
</evidence>
<evidence type="ECO:0000313" key="6">
    <source>
        <dbReference type="Proteomes" id="UP000197003"/>
    </source>
</evidence>
<dbReference type="OrthoDB" id="5292690at2"/>
<evidence type="ECO:0000256" key="1">
    <source>
        <dbReference type="ARBA" id="ARBA00001968"/>
    </source>
</evidence>
<protein>
    <recommendedName>
        <fullName evidence="4">dTTP/UTP pyrophosphatase</fullName>
        <shortName evidence="4">dTTPase/UTPase</shortName>
        <ecNumber evidence="4">3.6.1.9</ecNumber>
    </recommendedName>
    <alternativeName>
        <fullName evidence="4">Nucleoside triphosphate pyrophosphatase</fullName>
    </alternativeName>
    <alternativeName>
        <fullName evidence="4">Nucleotide pyrophosphatase</fullName>
        <shortName evidence="4">Nucleotide PPase</shortName>
    </alternativeName>
</protein>
<dbReference type="SUPFAM" id="SSF52972">
    <property type="entry name" value="ITPase-like"/>
    <property type="match status" value="1"/>
</dbReference>
<dbReference type="CDD" id="cd00555">
    <property type="entry name" value="Maf"/>
    <property type="match status" value="1"/>
</dbReference>
<keyword evidence="3 4" id="KW-0546">Nucleotide metabolism</keyword>
<dbReference type="HAMAP" id="MF_00528">
    <property type="entry name" value="Maf"/>
    <property type="match status" value="1"/>
</dbReference>
<dbReference type="Pfam" id="PF02545">
    <property type="entry name" value="Maf"/>
    <property type="match status" value="1"/>
</dbReference>
<dbReference type="GO" id="GO:0036218">
    <property type="term" value="F:dTTP diphosphatase activity"/>
    <property type="evidence" value="ECO:0007669"/>
    <property type="project" value="RHEA"/>
</dbReference>
<sequence>MKPALILASESPRRKQLLSEAGFSFDVVPVKVSEIPNKNLNVNDQILDIARRKASAALPLLKSSRTDAFIVLCADTEVIFDGAPLGKPADRQDAYRILKLLSGKYHEVITAVCLVESSTGKEVSQTETTKIYFRELTDDEIWTYIDTGEPMDKAGAYGIQGQGGKFVDHFEGPFDNVVGLPVELVKNLLSKF</sequence>
<dbReference type="AlphaFoldDB" id="A0A1Z3NBW8"/>
<dbReference type="PANTHER" id="PTHR43213:SF5">
    <property type="entry name" value="BIFUNCTIONAL DTTP_UTP PYROPHOSPHATASE_METHYLTRANSFERASE PROTEIN-RELATED"/>
    <property type="match status" value="1"/>
</dbReference>
<feature type="site" description="Important for substrate specificity" evidence="4">
    <location>
        <position position="76"/>
    </location>
</feature>
<name>A0A1Z3NBW8_BDEBC</name>
<gene>
    <name evidence="5" type="ORF">B9G79_15980</name>
</gene>
<dbReference type="InterPro" id="IPR029001">
    <property type="entry name" value="ITPase-like_fam"/>
</dbReference>
<comment type="caution">
    <text evidence="4">Lacks conserved residue(s) required for the propagation of feature annotation.</text>
</comment>
<comment type="cofactor">
    <cofactor evidence="1 4">
        <name>a divalent metal cation</name>
        <dbReference type="ChEBI" id="CHEBI:60240"/>
    </cofactor>
</comment>
<dbReference type="NCBIfam" id="TIGR00172">
    <property type="entry name" value="maf"/>
    <property type="match status" value="1"/>
</dbReference>
<evidence type="ECO:0000256" key="4">
    <source>
        <dbReference type="HAMAP-Rule" id="MF_00528"/>
    </source>
</evidence>
<comment type="subcellular location">
    <subcellularLocation>
        <location evidence="4">Cytoplasm</location>
    </subcellularLocation>
</comment>
<dbReference type="PANTHER" id="PTHR43213">
    <property type="entry name" value="BIFUNCTIONAL DTTP/UTP PYROPHOSPHATASE/METHYLTRANSFERASE PROTEIN-RELATED"/>
    <property type="match status" value="1"/>
</dbReference>
<feature type="active site" description="Proton acceptor" evidence="4">
    <location>
        <position position="75"/>
    </location>
</feature>
<dbReference type="EC" id="3.6.1.9" evidence="4"/>
<comment type="catalytic activity">
    <reaction evidence="4">
        <text>dTTP + H2O = dTMP + diphosphate + H(+)</text>
        <dbReference type="Rhea" id="RHEA:28534"/>
        <dbReference type="ChEBI" id="CHEBI:15377"/>
        <dbReference type="ChEBI" id="CHEBI:15378"/>
        <dbReference type="ChEBI" id="CHEBI:33019"/>
        <dbReference type="ChEBI" id="CHEBI:37568"/>
        <dbReference type="ChEBI" id="CHEBI:63528"/>
        <dbReference type="EC" id="3.6.1.9"/>
    </reaction>
</comment>
<comment type="similarity">
    <text evidence="4">Belongs to the Maf family. YhdE subfamily.</text>
</comment>
<keyword evidence="4" id="KW-0963">Cytoplasm</keyword>
<dbReference type="GO" id="GO:0005737">
    <property type="term" value="C:cytoplasm"/>
    <property type="evidence" value="ECO:0007669"/>
    <property type="project" value="UniProtKB-SubCell"/>
</dbReference>
<keyword evidence="2 4" id="KW-0378">Hydrolase</keyword>
<comment type="function">
    <text evidence="4">Nucleoside triphosphate pyrophosphatase that hydrolyzes dTTP and UTP. May have a dual role in cell division arrest and in preventing the incorporation of modified nucleotides into cellular nucleic acids.</text>
</comment>
<accession>A0A1Z3NBW8</accession>
<reference evidence="5 6" key="1">
    <citation type="submission" date="2017-04" db="EMBL/GenBank/DDBJ databases">
        <title>Whole genome sequence of Bdellovibrio bacteriovorus strain SSB218315.</title>
        <authorList>
            <person name="Oyedara O."/>
            <person name="Rodriguez-Perez M.A."/>
        </authorList>
    </citation>
    <scope>NUCLEOTIDE SEQUENCE [LARGE SCALE GENOMIC DNA]</scope>
    <source>
        <strain evidence="5 6">SSB218315</strain>
    </source>
</reference>
<dbReference type="Gene3D" id="3.90.950.10">
    <property type="match status" value="1"/>
</dbReference>
<dbReference type="Proteomes" id="UP000197003">
    <property type="component" value="Chromosome"/>
</dbReference>
<organism evidence="5 6">
    <name type="scientific">Bdellovibrio bacteriovorus</name>
    <dbReference type="NCBI Taxonomy" id="959"/>
    <lineage>
        <taxon>Bacteria</taxon>
        <taxon>Pseudomonadati</taxon>
        <taxon>Bdellovibrionota</taxon>
        <taxon>Bdellovibrionia</taxon>
        <taxon>Bdellovibrionales</taxon>
        <taxon>Pseudobdellovibrionaceae</taxon>
        <taxon>Bdellovibrio</taxon>
    </lineage>
</organism>
<proteinExistence type="inferred from homology"/>
<feature type="site" description="Important for substrate specificity" evidence="4">
    <location>
        <position position="13"/>
    </location>
</feature>
<comment type="catalytic activity">
    <reaction evidence="4">
        <text>UTP + H2O = UMP + diphosphate + H(+)</text>
        <dbReference type="Rhea" id="RHEA:29395"/>
        <dbReference type="ChEBI" id="CHEBI:15377"/>
        <dbReference type="ChEBI" id="CHEBI:15378"/>
        <dbReference type="ChEBI" id="CHEBI:33019"/>
        <dbReference type="ChEBI" id="CHEBI:46398"/>
        <dbReference type="ChEBI" id="CHEBI:57865"/>
        <dbReference type="EC" id="3.6.1.9"/>
    </reaction>
</comment>
<dbReference type="EMBL" id="CP020946">
    <property type="protein sequence ID" value="ASD64958.1"/>
    <property type="molecule type" value="Genomic_DNA"/>
</dbReference>
<dbReference type="InterPro" id="IPR003697">
    <property type="entry name" value="Maf-like"/>
</dbReference>
<dbReference type="RefSeq" id="WP_088566380.1">
    <property type="nucleotide sequence ID" value="NZ_CP020946.1"/>
</dbReference>
<feature type="site" description="Important for substrate specificity" evidence="4">
    <location>
        <position position="160"/>
    </location>
</feature>
<dbReference type="PIRSF" id="PIRSF006305">
    <property type="entry name" value="Maf"/>
    <property type="match status" value="1"/>
</dbReference>
<evidence type="ECO:0000256" key="2">
    <source>
        <dbReference type="ARBA" id="ARBA00022801"/>
    </source>
</evidence>
<dbReference type="GO" id="GO:0036221">
    <property type="term" value="F:UTP diphosphatase activity"/>
    <property type="evidence" value="ECO:0007669"/>
    <property type="project" value="RHEA"/>
</dbReference>
<dbReference type="GO" id="GO:0009117">
    <property type="term" value="P:nucleotide metabolic process"/>
    <property type="evidence" value="ECO:0007669"/>
    <property type="project" value="UniProtKB-KW"/>
</dbReference>
<evidence type="ECO:0000256" key="3">
    <source>
        <dbReference type="ARBA" id="ARBA00023080"/>
    </source>
</evidence>